<protein>
    <recommendedName>
        <fullName evidence="3">Reverse transcriptase domain-containing protein</fullName>
    </recommendedName>
</protein>
<organism evidence="1 2">
    <name type="scientific">Popillia japonica</name>
    <name type="common">Japanese beetle</name>
    <dbReference type="NCBI Taxonomy" id="7064"/>
    <lineage>
        <taxon>Eukaryota</taxon>
        <taxon>Metazoa</taxon>
        <taxon>Ecdysozoa</taxon>
        <taxon>Arthropoda</taxon>
        <taxon>Hexapoda</taxon>
        <taxon>Insecta</taxon>
        <taxon>Pterygota</taxon>
        <taxon>Neoptera</taxon>
        <taxon>Endopterygota</taxon>
        <taxon>Coleoptera</taxon>
        <taxon>Polyphaga</taxon>
        <taxon>Scarabaeiformia</taxon>
        <taxon>Scarabaeidae</taxon>
        <taxon>Rutelinae</taxon>
        <taxon>Popillia</taxon>
    </lineage>
</organism>
<evidence type="ECO:0000313" key="2">
    <source>
        <dbReference type="Proteomes" id="UP001458880"/>
    </source>
</evidence>
<name>A0AAW1IW78_POPJA</name>
<reference evidence="1 2" key="1">
    <citation type="journal article" date="2024" name="BMC Genomics">
        <title>De novo assembly and annotation of Popillia japonica's genome with initial clues to its potential as an invasive pest.</title>
        <authorList>
            <person name="Cucini C."/>
            <person name="Boschi S."/>
            <person name="Funari R."/>
            <person name="Cardaioli E."/>
            <person name="Iannotti N."/>
            <person name="Marturano G."/>
            <person name="Paoli F."/>
            <person name="Bruttini M."/>
            <person name="Carapelli A."/>
            <person name="Frati F."/>
            <person name="Nardi F."/>
        </authorList>
    </citation>
    <scope>NUCLEOTIDE SEQUENCE [LARGE SCALE GENOMIC DNA]</scope>
    <source>
        <strain evidence="1">DMR45628</strain>
    </source>
</reference>
<evidence type="ECO:0000313" key="1">
    <source>
        <dbReference type="EMBL" id="KAK9694148.1"/>
    </source>
</evidence>
<dbReference type="AlphaFoldDB" id="A0AAW1IW78"/>
<accession>A0AAW1IW78</accession>
<keyword evidence="2" id="KW-1185">Reference proteome</keyword>
<gene>
    <name evidence="1" type="ORF">QE152_g33724</name>
</gene>
<evidence type="ECO:0008006" key="3">
    <source>
        <dbReference type="Google" id="ProtNLM"/>
    </source>
</evidence>
<sequence length="143" mass="16403">MTGAAEKTIPQRKENQKVEWFDEECSIEMIERREILEWVIRQSYIKKTGSLKTKSQMVLAYADDVAIITRAEEKLKEVCRNFLATAEKVNLQKLTISGSGSETTEHGEEKKLLMESALERCGGRVNPILEEIVNGIGVRKMWW</sequence>
<comment type="caution">
    <text evidence="1">The sequence shown here is derived from an EMBL/GenBank/DDBJ whole genome shotgun (WGS) entry which is preliminary data.</text>
</comment>
<proteinExistence type="predicted"/>
<dbReference type="EMBL" id="JASPKY010000520">
    <property type="protein sequence ID" value="KAK9694148.1"/>
    <property type="molecule type" value="Genomic_DNA"/>
</dbReference>
<dbReference type="Proteomes" id="UP001458880">
    <property type="component" value="Unassembled WGS sequence"/>
</dbReference>